<dbReference type="InterPro" id="IPR002912">
    <property type="entry name" value="ACT_dom"/>
</dbReference>
<dbReference type="CDD" id="cd04892">
    <property type="entry name" value="ACT_AK-like_2"/>
    <property type="match status" value="1"/>
</dbReference>
<organism evidence="9 10">
    <name type="scientific">candidate division WOR-3 bacterium JGI_Cruoil_03_44_89</name>
    <dbReference type="NCBI Taxonomy" id="1973748"/>
    <lineage>
        <taxon>Bacteria</taxon>
        <taxon>Bacteria division WOR-3</taxon>
    </lineage>
</organism>
<protein>
    <recommendedName>
        <fullName evidence="2">aspartate kinase</fullName>
        <ecNumber evidence="2">2.7.2.4</ecNumber>
    </recommendedName>
</protein>
<dbReference type="Gene3D" id="3.30.70.260">
    <property type="match status" value="2"/>
</dbReference>
<reference evidence="9 10" key="1">
    <citation type="submission" date="2017-07" db="EMBL/GenBank/DDBJ databases">
        <title>Recovery of genomes from metagenomes via a dereplication, aggregation, and scoring strategy.</title>
        <authorList>
            <person name="Sieber C.M."/>
            <person name="Probst A.J."/>
            <person name="Sharrar A."/>
            <person name="Thomas B.C."/>
            <person name="Hess M."/>
            <person name="Tringe S.G."/>
            <person name="Banfield J.F."/>
        </authorList>
    </citation>
    <scope>NUCLEOTIDE SEQUENCE [LARGE SCALE GENOMIC DNA]</scope>
    <source>
        <strain evidence="9">JGI_Cruoil_03_44_89</strain>
    </source>
</reference>
<dbReference type="UniPathway" id="UPA00051">
    <property type="reaction ID" value="UER00462"/>
</dbReference>
<dbReference type="Proteomes" id="UP000215215">
    <property type="component" value="Unassembled WGS sequence"/>
</dbReference>
<dbReference type="GO" id="GO:0009090">
    <property type="term" value="P:homoserine biosynthetic process"/>
    <property type="evidence" value="ECO:0007669"/>
    <property type="project" value="TreeGrafter"/>
</dbReference>
<dbReference type="SUPFAM" id="SSF55021">
    <property type="entry name" value="ACT-like"/>
    <property type="match status" value="2"/>
</dbReference>
<dbReference type="GO" id="GO:0009088">
    <property type="term" value="P:threonine biosynthetic process"/>
    <property type="evidence" value="ECO:0007669"/>
    <property type="project" value="UniProtKB-UniPathway"/>
</dbReference>
<evidence type="ECO:0000313" key="9">
    <source>
        <dbReference type="EMBL" id="OYD15489.1"/>
    </source>
</evidence>
<evidence type="ECO:0000256" key="7">
    <source>
        <dbReference type="ARBA" id="ARBA00047872"/>
    </source>
</evidence>
<feature type="domain" description="ACT" evidence="8">
    <location>
        <begin position="12"/>
        <end position="88"/>
    </location>
</feature>
<dbReference type="InterPro" id="IPR054352">
    <property type="entry name" value="ACT_Aspartokinase"/>
</dbReference>
<name>A0A235BTW9_UNCW3</name>
<keyword evidence="3" id="KW-0808">Transferase</keyword>
<dbReference type="GO" id="GO:0005829">
    <property type="term" value="C:cytosol"/>
    <property type="evidence" value="ECO:0007669"/>
    <property type="project" value="TreeGrafter"/>
</dbReference>
<gene>
    <name evidence="9" type="ORF">CH333_05580</name>
</gene>
<keyword evidence="5" id="KW-0418">Kinase</keyword>
<dbReference type="EMBL" id="NOZQ01000116">
    <property type="protein sequence ID" value="OYD15489.1"/>
    <property type="molecule type" value="Genomic_DNA"/>
</dbReference>
<evidence type="ECO:0000256" key="3">
    <source>
        <dbReference type="ARBA" id="ARBA00022679"/>
    </source>
</evidence>
<evidence type="ECO:0000256" key="2">
    <source>
        <dbReference type="ARBA" id="ARBA00013059"/>
    </source>
</evidence>
<dbReference type="GO" id="GO:0009089">
    <property type="term" value="P:lysine biosynthetic process via diaminopimelate"/>
    <property type="evidence" value="ECO:0007669"/>
    <property type="project" value="TreeGrafter"/>
</dbReference>
<dbReference type="AlphaFoldDB" id="A0A235BTW9"/>
<dbReference type="PANTHER" id="PTHR21499">
    <property type="entry name" value="ASPARTATE KINASE"/>
    <property type="match status" value="1"/>
</dbReference>
<dbReference type="Pfam" id="PF22468">
    <property type="entry name" value="ACT_9"/>
    <property type="match status" value="2"/>
</dbReference>
<dbReference type="UniPathway" id="UPA00050">
    <property type="reaction ID" value="UER00461"/>
</dbReference>
<evidence type="ECO:0000256" key="5">
    <source>
        <dbReference type="ARBA" id="ARBA00022777"/>
    </source>
</evidence>
<dbReference type="GO" id="GO:0004072">
    <property type="term" value="F:aspartate kinase activity"/>
    <property type="evidence" value="ECO:0007669"/>
    <property type="project" value="UniProtKB-EC"/>
</dbReference>
<dbReference type="GO" id="GO:0005524">
    <property type="term" value="F:ATP binding"/>
    <property type="evidence" value="ECO:0007669"/>
    <property type="project" value="UniProtKB-KW"/>
</dbReference>
<proteinExistence type="inferred from homology"/>
<dbReference type="EC" id="2.7.2.4" evidence="2"/>
<dbReference type="CDD" id="cd04913">
    <property type="entry name" value="ACT_AKii-LysC-BS-like_1"/>
    <property type="match status" value="1"/>
</dbReference>
<accession>A0A235BTW9</accession>
<evidence type="ECO:0000256" key="6">
    <source>
        <dbReference type="ARBA" id="ARBA00022840"/>
    </source>
</evidence>
<sequence>MEIKGNRNVARVTVHGVPDKPGEAGRLFDTLGEHNVNVELISPSPGEGRTMDISFAVTADDLENVVNIIKKLYSHKISFDKEVAMLSLYSDGLGKSPGVAGKVFSTLGDNDINIELISASINSISALIKEKYLEKSIEILKQTLD</sequence>
<evidence type="ECO:0000259" key="8">
    <source>
        <dbReference type="PROSITE" id="PS51671"/>
    </source>
</evidence>
<keyword evidence="4" id="KW-0547">Nucleotide-binding</keyword>
<comment type="catalytic activity">
    <reaction evidence="7">
        <text>L-aspartate + ATP = 4-phospho-L-aspartate + ADP</text>
        <dbReference type="Rhea" id="RHEA:23776"/>
        <dbReference type="ChEBI" id="CHEBI:29991"/>
        <dbReference type="ChEBI" id="CHEBI:30616"/>
        <dbReference type="ChEBI" id="CHEBI:57535"/>
        <dbReference type="ChEBI" id="CHEBI:456216"/>
        <dbReference type="EC" id="2.7.2.4"/>
    </reaction>
</comment>
<comment type="similarity">
    <text evidence="1">Belongs to the aspartokinase family.</text>
</comment>
<evidence type="ECO:0000256" key="1">
    <source>
        <dbReference type="ARBA" id="ARBA00010122"/>
    </source>
</evidence>
<comment type="caution">
    <text evidence="9">The sequence shown here is derived from an EMBL/GenBank/DDBJ whole genome shotgun (WGS) entry which is preliminary data.</text>
</comment>
<dbReference type="PANTHER" id="PTHR21499:SF3">
    <property type="entry name" value="ASPARTOKINASE"/>
    <property type="match status" value="1"/>
</dbReference>
<evidence type="ECO:0000256" key="4">
    <source>
        <dbReference type="ARBA" id="ARBA00022741"/>
    </source>
</evidence>
<dbReference type="InterPro" id="IPR045865">
    <property type="entry name" value="ACT-like_dom_sf"/>
</dbReference>
<dbReference type="PROSITE" id="PS51671">
    <property type="entry name" value="ACT"/>
    <property type="match status" value="1"/>
</dbReference>
<keyword evidence="6" id="KW-0067">ATP-binding</keyword>
<evidence type="ECO:0000313" key="10">
    <source>
        <dbReference type="Proteomes" id="UP000215215"/>
    </source>
</evidence>